<evidence type="ECO:0000313" key="5">
    <source>
        <dbReference type="Proteomes" id="UP000825123"/>
    </source>
</evidence>
<name>A0A8D5ZIP5_9CREN</name>
<reference evidence="4 5" key="1">
    <citation type="submission" date="2021-04" db="EMBL/GenBank/DDBJ databases">
        <title>Complete genome sequence of Stygiolobus sp. KN-1.</title>
        <authorList>
            <person name="Nakamura K."/>
            <person name="Sakai H."/>
            <person name="Kurosawa N."/>
        </authorList>
    </citation>
    <scope>NUCLEOTIDE SEQUENCE [LARGE SCALE GENOMIC DNA]</scope>
    <source>
        <strain evidence="4 5">KN-1</strain>
    </source>
</reference>
<dbReference type="AlphaFoldDB" id="A0A8D5ZIP5"/>
<dbReference type="CDD" id="cd03356">
    <property type="entry name" value="LbH_G1P_AT_C_like"/>
    <property type="match status" value="1"/>
</dbReference>
<dbReference type="Gene3D" id="3.90.550.10">
    <property type="entry name" value="Spore Coat Polysaccharide Biosynthesis Protein SpsA, Chain A"/>
    <property type="match status" value="1"/>
</dbReference>
<evidence type="ECO:0000256" key="1">
    <source>
        <dbReference type="ARBA" id="ARBA00007274"/>
    </source>
</evidence>
<dbReference type="Pfam" id="PF00483">
    <property type="entry name" value="NTP_transferase"/>
    <property type="match status" value="1"/>
</dbReference>
<keyword evidence="4" id="KW-0808">Transferase</keyword>
<evidence type="ECO:0000313" key="4">
    <source>
        <dbReference type="EMBL" id="BCU69452.1"/>
    </source>
</evidence>
<evidence type="ECO:0000259" key="2">
    <source>
        <dbReference type="Pfam" id="PF00483"/>
    </source>
</evidence>
<dbReference type="KEGG" id="csty:KN1_07490"/>
<dbReference type="Pfam" id="PF25087">
    <property type="entry name" value="GMPPB_C"/>
    <property type="match status" value="1"/>
</dbReference>
<gene>
    <name evidence="4" type="ORF">KN1_07490</name>
</gene>
<dbReference type="PANTHER" id="PTHR22572">
    <property type="entry name" value="SUGAR-1-PHOSPHATE GUANYL TRANSFERASE"/>
    <property type="match status" value="1"/>
</dbReference>
<dbReference type="Gene3D" id="2.160.10.10">
    <property type="entry name" value="Hexapeptide repeat proteins"/>
    <property type="match status" value="1"/>
</dbReference>
<accession>A0A8D5ZIP5</accession>
<dbReference type="GeneID" id="66162506"/>
<keyword evidence="4" id="KW-0548">Nucleotidyltransferase</keyword>
<dbReference type="EMBL" id="AP024597">
    <property type="protein sequence ID" value="BCU69452.1"/>
    <property type="molecule type" value="Genomic_DNA"/>
</dbReference>
<organism evidence="4 5">
    <name type="scientific">Stygiolobus caldivivus</name>
    <dbReference type="NCBI Taxonomy" id="2824673"/>
    <lineage>
        <taxon>Archaea</taxon>
        <taxon>Thermoproteota</taxon>
        <taxon>Thermoprotei</taxon>
        <taxon>Sulfolobales</taxon>
        <taxon>Sulfolobaceae</taxon>
        <taxon>Stygiolobus</taxon>
    </lineage>
</organism>
<feature type="domain" description="Nucleotidyl transferase" evidence="2">
    <location>
        <begin position="4"/>
        <end position="231"/>
    </location>
</feature>
<feature type="domain" description="Mannose-1-phosphate guanyltransferase C-terminal" evidence="3">
    <location>
        <begin position="255"/>
        <end position="359"/>
    </location>
</feature>
<sequence>MVSAIVLAGGYATRLRPLSLTKPKALLPILDKPLIDYILDALEYSQVDNIYLSLRVMADKILEHIKNTNRNVIPVVESERLGDAGPLRIINNQYNLSDDVIVVYGDIYNEVDYKRLIEFHQSEGCDATVVGTQVEDPKRYGVLVVDDHKLIQIIEKPKVPVGNLINAGVYIFKRKLFEKIDGLANGNAVSISRDFLPKLISSGTCISVYPYKGLWMDIGIPSDYMRINLELLTLKYPKGFIGENANVSEKAELRPPFYISNGVTVGGDSFIRSSIVGRRSKIGKGSYIEESIFMENVQIGDFSSIVDSIIGENSTVGKWNRVESSILGDEVTTYNNIMINKDTIILPYKEVTESIHERGKIIL</sequence>
<keyword evidence="5" id="KW-1185">Reference proteome</keyword>
<dbReference type="CDD" id="cd04181">
    <property type="entry name" value="NTP_transferase"/>
    <property type="match status" value="1"/>
</dbReference>
<dbReference type="InterPro" id="IPR005835">
    <property type="entry name" value="NTP_transferase_dom"/>
</dbReference>
<dbReference type="Proteomes" id="UP000825123">
    <property type="component" value="Chromosome"/>
</dbReference>
<dbReference type="InterPro" id="IPR029044">
    <property type="entry name" value="Nucleotide-diphossugar_trans"/>
</dbReference>
<dbReference type="SUPFAM" id="SSF53448">
    <property type="entry name" value="Nucleotide-diphospho-sugar transferases"/>
    <property type="match status" value="1"/>
</dbReference>
<dbReference type="GO" id="GO:0016779">
    <property type="term" value="F:nucleotidyltransferase activity"/>
    <property type="evidence" value="ECO:0007669"/>
    <property type="project" value="UniProtKB-KW"/>
</dbReference>
<proteinExistence type="inferred from homology"/>
<dbReference type="InterPro" id="IPR050486">
    <property type="entry name" value="Mannose-1P_guanyltransferase"/>
</dbReference>
<dbReference type="RefSeq" id="WP_221289481.1">
    <property type="nucleotide sequence ID" value="NZ_AP024597.1"/>
</dbReference>
<comment type="similarity">
    <text evidence="1">Belongs to the transferase hexapeptide repeat family.</text>
</comment>
<evidence type="ECO:0000259" key="3">
    <source>
        <dbReference type="Pfam" id="PF25087"/>
    </source>
</evidence>
<dbReference type="InterPro" id="IPR056729">
    <property type="entry name" value="GMPPB_C"/>
</dbReference>
<protein>
    <submittedName>
        <fullName evidence="4">Mannose-1-phosphate guanylyltransferase</fullName>
    </submittedName>
</protein>